<dbReference type="Pfam" id="PF03816">
    <property type="entry name" value="LytR_cpsA_psr"/>
    <property type="match status" value="1"/>
</dbReference>
<feature type="transmembrane region" description="Helical" evidence="2">
    <location>
        <begin position="35"/>
        <end position="55"/>
    </location>
</feature>
<evidence type="ECO:0000259" key="3">
    <source>
        <dbReference type="Pfam" id="PF03816"/>
    </source>
</evidence>
<keyword evidence="5" id="KW-1185">Reference proteome</keyword>
<evidence type="ECO:0000256" key="1">
    <source>
        <dbReference type="ARBA" id="ARBA00006068"/>
    </source>
</evidence>
<evidence type="ECO:0000256" key="2">
    <source>
        <dbReference type="SAM" id="Phobius"/>
    </source>
</evidence>
<dbReference type="RefSeq" id="WP_382370789.1">
    <property type="nucleotide sequence ID" value="NZ_JBHRZI010000011.1"/>
</dbReference>
<dbReference type="InterPro" id="IPR050922">
    <property type="entry name" value="LytR/CpsA/Psr_CW_biosynth"/>
</dbReference>
<evidence type="ECO:0000313" key="4">
    <source>
        <dbReference type="EMBL" id="MFC3891463.1"/>
    </source>
</evidence>
<dbReference type="Gene3D" id="3.40.630.190">
    <property type="entry name" value="LCP protein"/>
    <property type="match status" value="1"/>
</dbReference>
<dbReference type="NCBIfam" id="TIGR00350">
    <property type="entry name" value="lytR_cpsA_psr"/>
    <property type="match status" value="1"/>
</dbReference>
<dbReference type="EMBL" id="JBHRZI010000011">
    <property type="protein sequence ID" value="MFC3891463.1"/>
    <property type="molecule type" value="Genomic_DNA"/>
</dbReference>
<accession>A0ABV8BMB0</accession>
<keyword evidence="2" id="KW-1133">Transmembrane helix</keyword>
<name>A0ABV8BMB0_9PSEU</name>
<dbReference type="InterPro" id="IPR004474">
    <property type="entry name" value="LytR_CpsA_psr"/>
</dbReference>
<evidence type="ECO:0000313" key="5">
    <source>
        <dbReference type="Proteomes" id="UP001595690"/>
    </source>
</evidence>
<dbReference type="Proteomes" id="UP001595690">
    <property type="component" value="Unassembled WGS sequence"/>
</dbReference>
<dbReference type="PANTHER" id="PTHR33392:SF6">
    <property type="entry name" value="POLYISOPRENYL-TEICHOIC ACID--PEPTIDOGLYCAN TEICHOIC ACID TRANSFERASE TAGU"/>
    <property type="match status" value="1"/>
</dbReference>
<proteinExistence type="inferred from homology"/>
<protein>
    <submittedName>
        <fullName evidence="4">LCP family protein</fullName>
    </submittedName>
</protein>
<feature type="domain" description="Cell envelope-related transcriptional attenuator" evidence="3">
    <location>
        <begin position="87"/>
        <end position="225"/>
    </location>
</feature>
<reference evidence="5" key="1">
    <citation type="journal article" date="2019" name="Int. J. Syst. Evol. Microbiol.">
        <title>The Global Catalogue of Microorganisms (GCM) 10K type strain sequencing project: providing services to taxonomists for standard genome sequencing and annotation.</title>
        <authorList>
            <consortium name="The Broad Institute Genomics Platform"/>
            <consortium name="The Broad Institute Genome Sequencing Center for Infectious Disease"/>
            <person name="Wu L."/>
            <person name="Ma J."/>
        </authorList>
    </citation>
    <scope>NUCLEOTIDE SEQUENCE [LARGE SCALE GENOMIC DNA]</scope>
    <source>
        <strain evidence="5">CGMCC 4.7405</strain>
    </source>
</reference>
<dbReference type="PANTHER" id="PTHR33392">
    <property type="entry name" value="POLYISOPRENYL-TEICHOIC ACID--PEPTIDOGLYCAN TEICHOIC ACID TRANSFERASE TAGU"/>
    <property type="match status" value="1"/>
</dbReference>
<keyword evidence="2" id="KW-0812">Transmembrane</keyword>
<comment type="similarity">
    <text evidence="1">Belongs to the LytR/CpsA/Psr (LCP) family.</text>
</comment>
<comment type="caution">
    <text evidence="4">The sequence shown here is derived from an EMBL/GenBank/DDBJ whole genome shotgun (WGS) entry which is preliminary data.</text>
</comment>
<organism evidence="4 5">
    <name type="scientific">Lentzea rhizosphaerae</name>
    <dbReference type="NCBI Taxonomy" id="2041025"/>
    <lineage>
        <taxon>Bacteria</taxon>
        <taxon>Bacillati</taxon>
        <taxon>Actinomycetota</taxon>
        <taxon>Actinomycetes</taxon>
        <taxon>Pseudonocardiales</taxon>
        <taxon>Pseudonocardiaceae</taxon>
        <taxon>Lentzea</taxon>
    </lineage>
</organism>
<gene>
    <name evidence="4" type="ORF">ACFOWZ_08240</name>
</gene>
<keyword evidence="2" id="KW-0472">Membrane</keyword>
<sequence>MNDLIRQAIAAEADERVDPRTVLANLHKAKKRKPFGLIVGVATLTVATAAAAVIVPTTIKKTDASPAAQQSATAQNVLLIGLDEVDHTDALMLARFRADGTGVTIVSLPRDVFVDGEKLNGLFRKDPKQLTAAVEKTTGAKVDHWAAVKMAGFTRISQLIGGVEVCLKAAVTDPITKAGFPAGRQSLVGDHALAFLRQRHGLPNGDLDRVKRQQAFLVGLASQITKENALELARGVNGMIVVDDGWDVLEFAQRFTGPLAISMSTLPVESEVQRETGFGFEIDPARSKEFVGKALDGGDTSGGDGCVN</sequence>